<comment type="caution">
    <text evidence="2">The sequence shown here is derived from an EMBL/GenBank/DDBJ whole genome shotgun (WGS) entry which is preliminary data.</text>
</comment>
<dbReference type="SUPFAM" id="SSF51197">
    <property type="entry name" value="Clavaminate synthase-like"/>
    <property type="match status" value="1"/>
</dbReference>
<evidence type="ECO:0000313" key="2">
    <source>
        <dbReference type="EMBL" id="EJK74632.1"/>
    </source>
</evidence>
<name>K0TPP0_THAOC</name>
<protein>
    <recommendedName>
        <fullName evidence="4">Isopenicillin N synthase-like Fe(2+) 2OG dioxygenase domain-containing protein</fullName>
    </recommendedName>
</protein>
<dbReference type="eggNOG" id="ENOG502TKW6">
    <property type="taxonomic scope" value="Eukaryota"/>
</dbReference>
<feature type="non-terminal residue" evidence="2">
    <location>
        <position position="1"/>
    </location>
</feature>
<accession>K0TPP0</accession>
<dbReference type="Proteomes" id="UP000266841">
    <property type="component" value="Unassembled WGS sequence"/>
</dbReference>
<dbReference type="OrthoDB" id="288590at2759"/>
<sequence length="487" mass="53734">VDSLVAVDAGGRGRLGQRRADDVDGLVAAMAWAPWAEDVGPGTRDVEVGQRSLGRGLAGPGTWKLGRGVGEGPGTREEVGQRSPGGVQKAAGAARQGKIFHDHTCTTSTVRVALAGAKRRLVLSYPKLFATKLNALNFCRYWYDIMIISSFERGACLTTHQQMGFETCAEELSVNGYALLRLDELCQHQQHDVIPRAFDLAREELDWTAAEKTVPPSIDPAEDSSGWTGYHSATTRHYHYGRYNQNREGFVWSNGEQFDADIDDPRRRSFNEATHDLFHVLHNIGKNVMEAIEQRLIIQHGYFQQEFGPTCSSSQWHLKRYVDEGDGSIMVEGGFVDDENVLLPIHTDPSLVSVVVIDREGVQDGGMGLEVYEASSKSWREITCSGHKVAIVFVGHYLSFIAKNTGLFPASKHRVVKWRTSGGSRCRQQRMAATLFVRPRPNAIMKPLPSPLNIVAGAVSGKTPPTFAALNARVARNYMKSKKRSKG</sequence>
<proteinExistence type="predicted"/>
<dbReference type="AlphaFoldDB" id="K0TPP0"/>
<feature type="region of interest" description="Disordered" evidence="1">
    <location>
        <begin position="67"/>
        <end position="88"/>
    </location>
</feature>
<evidence type="ECO:0008006" key="4">
    <source>
        <dbReference type="Google" id="ProtNLM"/>
    </source>
</evidence>
<evidence type="ECO:0000313" key="3">
    <source>
        <dbReference type="Proteomes" id="UP000266841"/>
    </source>
</evidence>
<gene>
    <name evidence="2" type="ORF">THAOC_03678</name>
</gene>
<evidence type="ECO:0000256" key="1">
    <source>
        <dbReference type="SAM" id="MobiDB-lite"/>
    </source>
</evidence>
<dbReference type="InterPro" id="IPR027443">
    <property type="entry name" value="IPNS-like_sf"/>
</dbReference>
<dbReference type="EMBL" id="AGNL01003484">
    <property type="protein sequence ID" value="EJK74632.1"/>
    <property type="molecule type" value="Genomic_DNA"/>
</dbReference>
<organism evidence="2 3">
    <name type="scientific">Thalassiosira oceanica</name>
    <name type="common">Marine diatom</name>
    <dbReference type="NCBI Taxonomy" id="159749"/>
    <lineage>
        <taxon>Eukaryota</taxon>
        <taxon>Sar</taxon>
        <taxon>Stramenopiles</taxon>
        <taxon>Ochrophyta</taxon>
        <taxon>Bacillariophyta</taxon>
        <taxon>Coscinodiscophyceae</taxon>
        <taxon>Thalassiosirophycidae</taxon>
        <taxon>Thalassiosirales</taxon>
        <taxon>Thalassiosiraceae</taxon>
        <taxon>Thalassiosira</taxon>
    </lineage>
</organism>
<keyword evidence="3" id="KW-1185">Reference proteome</keyword>
<dbReference type="Gene3D" id="2.60.120.330">
    <property type="entry name" value="B-lactam Antibiotic, Isopenicillin N Synthase, Chain"/>
    <property type="match status" value="1"/>
</dbReference>
<reference evidence="2 3" key="1">
    <citation type="journal article" date="2012" name="Genome Biol.">
        <title>Genome and low-iron response of an oceanic diatom adapted to chronic iron limitation.</title>
        <authorList>
            <person name="Lommer M."/>
            <person name="Specht M."/>
            <person name="Roy A.S."/>
            <person name="Kraemer L."/>
            <person name="Andreson R."/>
            <person name="Gutowska M.A."/>
            <person name="Wolf J."/>
            <person name="Bergner S.V."/>
            <person name="Schilhabel M.B."/>
            <person name="Klostermeier U.C."/>
            <person name="Beiko R.G."/>
            <person name="Rosenstiel P."/>
            <person name="Hippler M."/>
            <person name="Laroche J."/>
        </authorList>
    </citation>
    <scope>NUCLEOTIDE SEQUENCE [LARGE SCALE GENOMIC DNA]</scope>
    <source>
        <strain evidence="2 3">CCMP1005</strain>
    </source>
</reference>